<dbReference type="NCBIfam" id="TIGR00029">
    <property type="entry name" value="S20"/>
    <property type="match status" value="1"/>
</dbReference>
<comment type="function">
    <text evidence="1 8">Binds directly to 16S ribosomal RNA.</text>
</comment>
<dbReference type="InterPro" id="IPR036510">
    <property type="entry name" value="Ribosomal_bS20_sf"/>
</dbReference>
<dbReference type="Proteomes" id="UP000885690">
    <property type="component" value="Unassembled WGS sequence"/>
</dbReference>
<dbReference type="PANTHER" id="PTHR33398">
    <property type="entry name" value="30S RIBOSOMAL PROTEIN S20"/>
    <property type="match status" value="1"/>
</dbReference>
<sequence length="95" mass="10979">MPNTKSAKKRARQAEKRRIRNRSIRSYTKTMVKKVIKGVDEGIPREELEARIRDAVKAIDKAVSKGVYHRNEGARRKSRLMAYVNKHYKPGEEAA</sequence>
<reference evidence="10" key="1">
    <citation type="journal article" date="2020" name="mSystems">
        <title>Genome- and Community-Level Interaction Insights into Carbon Utilization and Element Cycling Functions of Hydrothermarchaeota in Hydrothermal Sediment.</title>
        <authorList>
            <person name="Zhou Z."/>
            <person name="Liu Y."/>
            <person name="Xu W."/>
            <person name="Pan J."/>
            <person name="Luo Z.H."/>
            <person name="Li M."/>
        </authorList>
    </citation>
    <scope>NUCLEOTIDE SEQUENCE [LARGE SCALE GENOMIC DNA]</scope>
    <source>
        <strain evidence="10">HyVt-115</strain>
    </source>
</reference>
<evidence type="ECO:0000256" key="7">
    <source>
        <dbReference type="ARBA" id="ARBA00035136"/>
    </source>
</evidence>
<keyword evidence="3 8" id="KW-0699">rRNA-binding</keyword>
<comment type="caution">
    <text evidence="10">The sequence shown here is derived from an EMBL/GenBank/DDBJ whole genome shotgun (WGS) entry which is preliminary data.</text>
</comment>
<accession>A0A7C0U727</accession>
<dbReference type="FunFam" id="1.20.58.110:FF:000001">
    <property type="entry name" value="30S ribosomal protein S20"/>
    <property type="match status" value="1"/>
</dbReference>
<gene>
    <name evidence="8" type="primary">rpsT</name>
    <name evidence="10" type="ORF">ENF32_03805</name>
</gene>
<proteinExistence type="inferred from homology"/>
<evidence type="ECO:0000256" key="2">
    <source>
        <dbReference type="ARBA" id="ARBA00007634"/>
    </source>
</evidence>
<dbReference type="EMBL" id="DQWS01000145">
    <property type="protein sequence ID" value="HDD53173.1"/>
    <property type="molecule type" value="Genomic_DNA"/>
</dbReference>
<keyword evidence="4 8" id="KW-0694">RNA-binding</keyword>
<evidence type="ECO:0000256" key="1">
    <source>
        <dbReference type="ARBA" id="ARBA00003134"/>
    </source>
</evidence>
<keyword evidence="6 8" id="KW-0687">Ribonucleoprotein</keyword>
<evidence type="ECO:0000313" key="10">
    <source>
        <dbReference type="EMBL" id="HDD53173.1"/>
    </source>
</evidence>
<dbReference type="Pfam" id="PF01649">
    <property type="entry name" value="Ribosomal_S20p"/>
    <property type="match status" value="1"/>
</dbReference>
<evidence type="ECO:0000256" key="6">
    <source>
        <dbReference type="ARBA" id="ARBA00023274"/>
    </source>
</evidence>
<evidence type="ECO:0000256" key="8">
    <source>
        <dbReference type="HAMAP-Rule" id="MF_00500"/>
    </source>
</evidence>
<evidence type="ECO:0000256" key="3">
    <source>
        <dbReference type="ARBA" id="ARBA00022730"/>
    </source>
</evidence>
<feature type="region of interest" description="Disordered" evidence="9">
    <location>
        <begin position="1"/>
        <end position="21"/>
    </location>
</feature>
<dbReference type="GO" id="GO:0006412">
    <property type="term" value="P:translation"/>
    <property type="evidence" value="ECO:0007669"/>
    <property type="project" value="UniProtKB-UniRule"/>
</dbReference>
<dbReference type="InterPro" id="IPR002583">
    <property type="entry name" value="Ribosomal_bS20"/>
</dbReference>
<evidence type="ECO:0000256" key="9">
    <source>
        <dbReference type="SAM" id="MobiDB-lite"/>
    </source>
</evidence>
<evidence type="ECO:0000256" key="4">
    <source>
        <dbReference type="ARBA" id="ARBA00022884"/>
    </source>
</evidence>
<dbReference type="GO" id="GO:0003735">
    <property type="term" value="F:structural constituent of ribosome"/>
    <property type="evidence" value="ECO:0007669"/>
    <property type="project" value="InterPro"/>
</dbReference>
<dbReference type="SUPFAM" id="SSF46992">
    <property type="entry name" value="Ribosomal protein S20"/>
    <property type="match status" value="1"/>
</dbReference>
<dbReference type="Gene3D" id="1.20.58.110">
    <property type="entry name" value="Ribosomal protein S20"/>
    <property type="match status" value="1"/>
</dbReference>
<comment type="similarity">
    <text evidence="2 8">Belongs to the bacterial ribosomal protein bS20 family.</text>
</comment>
<dbReference type="GO" id="GO:0005829">
    <property type="term" value="C:cytosol"/>
    <property type="evidence" value="ECO:0007669"/>
    <property type="project" value="TreeGrafter"/>
</dbReference>
<dbReference type="AlphaFoldDB" id="A0A7C0U727"/>
<keyword evidence="5 8" id="KW-0689">Ribosomal protein</keyword>
<dbReference type="GO" id="GO:0015935">
    <property type="term" value="C:small ribosomal subunit"/>
    <property type="evidence" value="ECO:0007669"/>
    <property type="project" value="TreeGrafter"/>
</dbReference>
<name>A0A7C0U727_9BACT</name>
<organism evidence="10">
    <name type="scientific">Thermosulfidibacter takaii</name>
    <dbReference type="NCBI Taxonomy" id="412593"/>
    <lineage>
        <taxon>Bacteria</taxon>
        <taxon>Pseudomonadati</taxon>
        <taxon>Thermosulfidibacterota</taxon>
        <taxon>Thermosulfidibacteria</taxon>
        <taxon>Thermosulfidibacterales</taxon>
        <taxon>Thermosulfidibacteraceae</taxon>
    </lineage>
</organism>
<dbReference type="PANTHER" id="PTHR33398:SF1">
    <property type="entry name" value="SMALL RIBOSOMAL SUBUNIT PROTEIN BS20C"/>
    <property type="match status" value="1"/>
</dbReference>
<protein>
    <recommendedName>
        <fullName evidence="7 8">Small ribosomal subunit protein bS20</fullName>
    </recommendedName>
</protein>
<evidence type="ECO:0000256" key="5">
    <source>
        <dbReference type="ARBA" id="ARBA00022980"/>
    </source>
</evidence>
<dbReference type="HAMAP" id="MF_00500">
    <property type="entry name" value="Ribosomal_bS20"/>
    <property type="match status" value="1"/>
</dbReference>
<dbReference type="GO" id="GO:0070181">
    <property type="term" value="F:small ribosomal subunit rRNA binding"/>
    <property type="evidence" value="ECO:0007669"/>
    <property type="project" value="TreeGrafter"/>
</dbReference>